<keyword evidence="5 6" id="KW-0349">Heme</keyword>
<feature type="binding site" description="axial binding residue" evidence="5">
    <location>
        <position position="466"/>
    </location>
    <ligand>
        <name>heme</name>
        <dbReference type="ChEBI" id="CHEBI:30413"/>
    </ligand>
    <ligandPart>
        <name>Fe</name>
        <dbReference type="ChEBI" id="CHEBI:18248"/>
    </ligandPart>
</feature>
<feature type="non-terminal residue" evidence="8">
    <location>
        <position position="525"/>
    </location>
</feature>
<dbReference type="InterPro" id="IPR017972">
    <property type="entry name" value="Cyt_P450_CS"/>
</dbReference>
<comment type="caution">
    <text evidence="8">The sequence shown here is derived from an EMBL/GenBank/DDBJ whole genome shotgun (WGS) entry which is preliminary data.</text>
</comment>
<dbReference type="GO" id="GO:0005506">
    <property type="term" value="F:iron ion binding"/>
    <property type="evidence" value="ECO:0007669"/>
    <property type="project" value="InterPro"/>
</dbReference>
<dbReference type="InterPro" id="IPR036396">
    <property type="entry name" value="Cyt_P450_sf"/>
</dbReference>
<dbReference type="InterPro" id="IPR002403">
    <property type="entry name" value="Cyt_P450_E_grp-IV"/>
</dbReference>
<keyword evidence="6" id="KW-0503">Monooxygenase</keyword>
<evidence type="ECO:0000256" key="4">
    <source>
        <dbReference type="ARBA" id="ARBA00023004"/>
    </source>
</evidence>
<accession>A0A0V1PQ14</accession>
<dbReference type="PANTHER" id="PTHR24305:SF166">
    <property type="entry name" value="CYTOCHROME P450 12A4, MITOCHONDRIAL-RELATED"/>
    <property type="match status" value="1"/>
</dbReference>
<evidence type="ECO:0008006" key="10">
    <source>
        <dbReference type="Google" id="ProtNLM"/>
    </source>
</evidence>
<dbReference type="Gene3D" id="1.10.630.10">
    <property type="entry name" value="Cytochrome P450"/>
    <property type="match status" value="1"/>
</dbReference>
<dbReference type="OrthoDB" id="1470350at2759"/>
<keyword evidence="7" id="KW-0812">Transmembrane</keyword>
<organism evidence="8 9">
    <name type="scientific">Debaryomyces fabryi</name>
    <dbReference type="NCBI Taxonomy" id="58627"/>
    <lineage>
        <taxon>Eukaryota</taxon>
        <taxon>Fungi</taxon>
        <taxon>Dikarya</taxon>
        <taxon>Ascomycota</taxon>
        <taxon>Saccharomycotina</taxon>
        <taxon>Pichiomycetes</taxon>
        <taxon>Debaryomycetaceae</taxon>
        <taxon>Debaryomyces</taxon>
    </lineage>
</organism>
<dbReference type="InterPro" id="IPR001128">
    <property type="entry name" value="Cyt_P450"/>
</dbReference>
<evidence type="ECO:0000313" key="8">
    <source>
        <dbReference type="EMBL" id="KRZ98348.1"/>
    </source>
</evidence>
<dbReference type="AlphaFoldDB" id="A0A0V1PQ14"/>
<dbReference type="Pfam" id="PF00067">
    <property type="entry name" value="p450"/>
    <property type="match status" value="1"/>
</dbReference>
<dbReference type="GO" id="GO:0020037">
    <property type="term" value="F:heme binding"/>
    <property type="evidence" value="ECO:0007669"/>
    <property type="project" value="InterPro"/>
</dbReference>
<proteinExistence type="inferred from homology"/>
<evidence type="ECO:0000256" key="1">
    <source>
        <dbReference type="ARBA" id="ARBA00001971"/>
    </source>
</evidence>
<dbReference type="InterPro" id="IPR050121">
    <property type="entry name" value="Cytochrome_P450_monoxygenase"/>
</dbReference>
<evidence type="ECO:0000313" key="9">
    <source>
        <dbReference type="Proteomes" id="UP000054251"/>
    </source>
</evidence>
<dbReference type="Proteomes" id="UP000054251">
    <property type="component" value="Unassembled WGS sequence"/>
</dbReference>
<evidence type="ECO:0000256" key="2">
    <source>
        <dbReference type="ARBA" id="ARBA00010617"/>
    </source>
</evidence>
<evidence type="ECO:0000256" key="6">
    <source>
        <dbReference type="RuleBase" id="RU000461"/>
    </source>
</evidence>
<dbReference type="EMBL" id="LMYN01000322">
    <property type="protein sequence ID" value="KRZ98348.1"/>
    <property type="molecule type" value="Genomic_DNA"/>
</dbReference>
<keyword evidence="7" id="KW-0472">Membrane</keyword>
<reference evidence="8 9" key="1">
    <citation type="submission" date="2015-11" db="EMBL/GenBank/DDBJ databases">
        <title>The genome of Debaryomyces fabryi.</title>
        <authorList>
            <person name="Tafer H."/>
            <person name="Lopandic K."/>
        </authorList>
    </citation>
    <scope>NUCLEOTIDE SEQUENCE [LARGE SCALE GENOMIC DNA]</scope>
    <source>
        <strain evidence="8 9">CBS 789</strain>
    </source>
</reference>
<dbReference type="GeneID" id="26842900"/>
<dbReference type="RefSeq" id="XP_015464451.1">
    <property type="nucleotide sequence ID" value="XM_015614720.1"/>
</dbReference>
<sequence length="525" mass="61095">MLKEIISKLIFTLIDYHLRTSIGILLLFGTYFLVIRPFFVSPLRNIPGPYWNRVSAFSSLNAQRTNKWIETVYNLHLKYGKVVVLSPYEISVNGSPQYIKDIYVNNFCKGNFYNNFRNHGHDNPFSELKNDTHLKYKRVLMNVYNKTSILSPQNPTRSHLVEAVSKVIRRLRKEQELSENGDIDVYSLFSCLAMDVILAFELGKESGTNLLENPESEEVVHWYRKKDSMGFWTTLMPRFWNLVATKDIKQAVNNIEQWHMNLYSKAERNIDKEKQPQCPSLKVLKLNGFHNKNAYSFITDNIFAGHRTTAIQLTYLCYELSRPTNLKWQNAFKKELVESFGMPSNTESILQDFEIVDKLPVLNALLQENLRVHSSIPGAQPRVVDRKYKIEVQRGDKTNEVLIPKGTTISCLPYAMHRQEEIFESPHSFNPERWLQYEGENAADFKERISKQQRFMMPFGKGIRLCLGMNLALLEIKFTLANLYWHAQSQISDTWCKIEDKTPNGCPIRLGKGNQHMNQTDEEKM</sequence>
<dbReference type="PROSITE" id="PS00086">
    <property type="entry name" value="CYTOCHROME_P450"/>
    <property type="match status" value="1"/>
</dbReference>
<keyword evidence="9" id="KW-1185">Reference proteome</keyword>
<evidence type="ECO:0000256" key="3">
    <source>
        <dbReference type="ARBA" id="ARBA00022723"/>
    </source>
</evidence>
<dbReference type="SUPFAM" id="SSF48264">
    <property type="entry name" value="Cytochrome P450"/>
    <property type="match status" value="1"/>
</dbReference>
<dbReference type="PRINTS" id="PR00385">
    <property type="entry name" value="P450"/>
</dbReference>
<protein>
    <recommendedName>
        <fullName evidence="10">Cytochrome P450</fullName>
    </recommendedName>
</protein>
<keyword evidence="3 5" id="KW-0479">Metal-binding</keyword>
<keyword evidence="6" id="KW-0560">Oxidoreductase</keyword>
<dbReference type="GO" id="GO:0004497">
    <property type="term" value="F:monooxygenase activity"/>
    <property type="evidence" value="ECO:0007669"/>
    <property type="project" value="UniProtKB-KW"/>
</dbReference>
<gene>
    <name evidence="8" type="ORF">AC631_05891</name>
</gene>
<dbReference type="PRINTS" id="PR00465">
    <property type="entry name" value="EP450IV"/>
</dbReference>
<dbReference type="CDD" id="cd11059">
    <property type="entry name" value="CYP_fungal"/>
    <property type="match status" value="1"/>
</dbReference>
<dbReference type="PANTHER" id="PTHR24305">
    <property type="entry name" value="CYTOCHROME P450"/>
    <property type="match status" value="1"/>
</dbReference>
<comment type="similarity">
    <text evidence="2 6">Belongs to the cytochrome P450 family.</text>
</comment>
<name>A0A0V1PQ14_9ASCO</name>
<keyword evidence="7" id="KW-1133">Transmembrane helix</keyword>
<dbReference type="GO" id="GO:0016705">
    <property type="term" value="F:oxidoreductase activity, acting on paired donors, with incorporation or reduction of molecular oxygen"/>
    <property type="evidence" value="ECO:0007669"/>
    <property type="project" value="InterPro"/>
</dbReference>
<feature type="transmembrane region" description="Helical" evidence="7">
    <location>
        <begin position="21"/>
        <end position="39"/>
    </location>
</feature>
<evidence type="ECO:0000256" key="7">
    <source>
        <dbReference type="SAM" id="Phobius"/>
    </source>
</evidence>
<comment type="cofactor">
    <cofactor evidence="1 5">
        <name>heme</name>
        <dbReference type="ChEBI" id="CHEBI:30413"/>
    </cofactor>
</comment>
<evidence type="ECO:0000256" key="5">
    <source>
        <dbReference type="PIRSR" id="PIRSR602403-1"/>
    </source>
</evidence>
<keyword evidence="4 5" id="KW-0408">Iron</keyword>